<gene>
    <name evidence="2" type="ORF">CURHAP_LOCUS26698</name>
</gene>
<evidence type="ECO:0000313" key="2">
    <source>
        <dbReference type="EMBL" id="CAB4277173.1"/>
    </source>
</evidence>
<feature type="transmembrane region" description="Helical" evidence="1">
    <location>
        <begin position="6"/>
        <end position="30"/>
    </location>
</feature>
<dbReference type="Proteomes" id="UP000507222">
    <property type="component" value="Unassembled WGS sequence"/>
</dbReference>
<sequence length="104" mass="11784">MEISVSSMVVAILCVGLITLGWKVVNWVWLKPKKLERYLRQQGLSGNSYRLLTGDLTDNSKMTKEALSKPMEFSHDIVPCAPFTPRNLQQIWKGDLNSWGAHPL</sequence>
<evidence type="ECO:0000313" key="3">
    <source>
        <dbReference type="Proteomes" id="UP000507222"/>
    </source>
</evidence>
<dbReference type="AlphaFoldDB" id="A0A6J5UMJ6"/>
<keyword evidence="1" id="KW-0812">Transmembrane</keyword>
<keyword evidence="1" id="KW-0472">Membrane</keyword>
<proteinExistence type="predicted"/>
<evidence type="ECO:0000256" key="1">
    <source>
        <dbReference type="SAM" id="Phobius"/>
    </source>
</evidence>
<dbReference type="EMBL" id="CAEKDK010000004">
    <property type="protein sequence ID" value="CAB4277173.1"/>
    <property type="molecule type" value="Genomic_DNA"/>
</dbReference>
<accession>A0A6J5UMJ6</accession>
<keyword evidence="1" id="KW-1133">Transmembrane helix</keyword>
<protein>
    <submittedName>
        <fullName evidence="2">Uncharacterized protein</fullName>
    </submittedName>
</protein>
<reference evidence="2 3" key="1">
    <citation type="submission" date="2020-05" db="EMBL/GenBank/DDBJ databases">
        <authorList>
            <person name="Campoy J."/>
            <person name="Schneeberger K."/>
            <person name="Spophaly S."/>
        </authorList>
    </citation>
    <scope>NUCLEOTIDE SEQUENCE [LARGE SCALE GENOMIC DNA]</scope>
    <source>
        <strain evidence="2">PruArmRojPasFocal</strain>
    </source>
</reference>
<name>A0A6J5UMJ6_PRUAR</name>
<organism evidence="2 3">
    <name type="scientific">Prunus armeniaca</name>
    <name type="common">Apricot</name>
    <name type="synonym">Armeniaca vulgaris</name>
    <dbReference type="NCBI Taxonomy" id="36596"/>
    <lineage>
        <taxon>Eukaryota</taxon>
        <taxon>Viridiplantae</taxon>
        <taxon>Streptophyta</taxon>
        <taxon>Embryophyta</taxon>
        <taxon>Tracheophyta</taxon>
        <taxon>Spermatophyta</taxon>
        <taxon>Magnoliopsida</taxon>
        <taxon>eudicotyledons</taxon>
        <taxon>Gunneridae</taxon>
        <taxon>Pentapetalae</taxon>
        <taxon>rosids</taxon>
        <taxon>fabids</taxon>
        <taxon>Rosales</taxon>
        <taxon>Rosaceae</taxon>
        <taxon>Amygdaloideae</taxon>
        <taxon>Amygdaleae</taxon>
        <taxon>Prunus</taxon>
    </lineage>
</organism>